<keyword evidence="1" id="KW-0732">Signal</keyword>
<accession>A0A226EJP5</accession>
<feature type="chain" id="PRO_5013144261" description="Lipocalin/cytosolic fatty-acid binding domain-containing protein" evidence="1">
    <location>
        <begin position="24"/>
        <end position="222"/>
    </location>
</feature>
<evidence type="ECO:0000259" key="2">
    <source>
        <dbReference type="Pfam" id="PF00061"/>
    </source>
</evidence>
<dbReference type="Proteomes" id="UP000198287">
    <property type="component" value="Unassembled WGS sequence"/>
</dbReference>
<evidence type="ECO:0000313" key="4">
    <source>
        <dbReference type="Proteomes" id="UP000198287"/>
    </source>
</evidence>
<organism evidence="3 4">
    <name type="scientific">Folsomia candida</name>
    <name type="common">Springtail</name>
    <dbReference type="NCBI Taxonomy" id="158441"/>
    <lineage>
        <taxon>Eukaryota</taxon>
        <taxon>Metazoa</taxon>
        <taxon>Ecdysozoa</taxon>
        <taxon>Arthropoda</taxon>
        <taxon>Hexapoda</taxon>
        <taxon>Collembola</taxon>
        <taxon>Entomobryomorpha</taxon>
        <taxon>Isotomoidea</taxon>
        <taxon>Isotomidae</taxon>
        <taxon>Proisotominae</taxon>
        <taxon>Folsomia</taxon>
    </lineage>
</organism>
<comment type="caution">
    <text evidence="3">The sequence shown here is derived from an EMBL/GenBank/DDBJ whole genome shotgun (WGS) entry which is preliminary data.</text>
</comment>
<dbReference type="Pfam" id="PF00061">
    <property type="entry name" value="Lipocalin"/>
    <property type="match status" value="1"/>
</dbReference>
<dbReference type="Gene3D" id="2.40.128.20">
    <property type="match status" value="1"/>
</dbReference>
<dbReference type="AlphaFoldDB" id="A0A226EJP5"/>
<feature type="domain" description="Lipocalin/cytosolic fatty-acid binding" evidence="2">
    <location>
        <begin position="133"/>
        <end position="195"/>
    </location>
</feature>
<sequence>MKPTKGSVELSLLVVLGVFLVNAQPGEKCSTRIAELYPRQMLDLDQMVGEWMGIQMAWRDSSLVTPQWAKCASQFFSRQNDSINLNIILKYDLTTTGKHVERVGQIDIGEHPSHSHWRKWFYEDPSRWWEEVVIATDYKNYWIQYECEINNDGIRVETVVMRARTRTITQTEKEIYESIVEGLGFPPANFVGVPQPINCGHANSTTGKVEAKKPLWWTPDFY</sequence>
<gene>
    <name evidence="3" type="ORF">Fcan01_06774</name>
</gene>
<reference evidence="3 4" key="1">
    <citation type="submission" date="2015-12" db="EMBL/GenBank/DDBJ databases">
        <title>The genome of Folsomia candida.</title>
        <authorList>
            <person name="Faddeeva A."/>
            <person name="Derks M.F."/>
            <person name="Anvar Y."/>
            <person name="Smit S."/>
            <person name="Van Straalen N."/>
            <person name="Roelofs D."/>
        </authorList>
    </citation>
    <scope>NUCLEOTIDE SEQUENCE [LARGE SCALE GENOMIC DNA]</scope>
    <source>
        <strain evidence="3 4">VU population</strain>
        <tissue evidence="3">Whole body</tissue>
    </source>
</reference>
<evidence type="ECO:0000313" key="3">
    <source>
        <dbReference type="EMBL" id="OXA57510.1"/>
    </source>
</evidence>
<protein>
    <recommendedName>
        <fullName evidence="2">Lipocalin/cytosolic fatty-acid binding domain-containing protein</fullName>
    </recommendedName>
</protein>
<dbReference type="InterPro" id="IPR012674">
    <property type="entry name" value="Calycin"/>
</dbReference>
<feature type="signal peptide" evidence="1">
    <location>
        <begin position="1"/>
        <end position="23"/>
    </location>
</feature>
<proteinExistence type="predicted"/>
<keyword evidence="4" id="KW-1185">Reference proteome</keyword>
<dbReference type="SUPFAM" id="SSF50814">
    <property type="entry name" value="Lipocalins"/>
    <property type="match status" value="1"/>
</dbReference>
<dbReference type="EMBL" id="LNIX01000003">
    <property type="protein sequence ID" value="OXA57510.1"/>
    <property type="molecule type" value="Genomic_DNA"/>
</dbReference>
<dbReference type="InterPro" id="IPR000566">
    <property type="entry name" value="Lipocln_cytosolic_FA-bd_dom"/>
</dbReference>
<name>A0A226EJP5_FOLCA</name>
<evidence type="ECO:0000256" key="1">
    <source>
        <dbReference type="SAM" id="SignalP"/>
    </source>
</evidence>